<dbReference type="GO" id="GO:0004521">
    <property type="term" value="F:RNA endonuclease activity"/>
    <property type="evidence" value="ECO:0007669"/>
    <property type="project" value="TreeGrafter"/>
</dbReference>
<comment type="caution">
    <text evidence="3">The sequence shown here is derived from an EMBL/GenBank/DDBJ whole genome shotgun (WGS) entry which is preliminary data.</text>
</comment>
<dbReference type="EMBL" id="AYYY01000025">
    <property type="protein sequence ID" value="KRM61628.1"/>
    <property type="molecule type" value="Genomic_DNA"/>
</dbReference>
<evidence type="ECO:0000313" key="3">
    <source>
        <dbReference type="EMBL" id="KRM61628.1"/>
    </source>
</evidence>
<dbReference type="GO" id="GO:0006402">
    <property type="term" value="P:mRNA catabolic process"/>
    <property type="evidence" value="ECO:0007669"/>
    <property type="project" value="TreeGrafter"/>
</dbReference>
<dbReference type="PANTHER" id="PTHR33988">
    <property type="entry name" value="ENDORIBONUCLEASE MAZF-RELATED"/>
    <property type="match status" value="1"/>
</dbReference>
<evidence type="ECO:0000256" key="1">
    <source>
        <dbReference type="ARBA" id="ARBA00007521"/>
    </source>
</evidence>
<dbReference type="RefSeq" id="WP_057778943.1">
    <property type="nucleotide sequence ID" value="NZ_AYYY01000025.1"/>
</dbReference>
<keyword evidence="2" id="KW-1277">Toxin-antitoxin system</keyword>
<reference evidence="3 4" key="1">
    <citation type="journal article" date="2015" name="Genome Announc.">
        <title>Expanding the biotechnology potential of lactobacilli through comparative genomics of 213 strains and associated genera.</title>
        <authorList>
            <person name="Sun Z."/>
            <person name="Harris H.M."/>
            <person name="McCann A."/>
            <person name="Guo C."/>
            <person name="Argimon S."/>
            <person name="Zhang W."/>
            <person name="Yang X."/>
            <person name="Jeffery I.B."/>
            <person name="Cooney J.C."/>
            <person name="Kagawa T.F."/>
            <person name="Liu W."/>
            <person name="Song Y."/>
            <person name="Salvetti E."/>
            <person name="Wrobel A."/>
            <person name="Rasinkangas P."/>
            <person name="Parkhill J."/>
            <person name="Rea M.C."/>
            <person name="O'Sullivan O."/>
            <person name="Ritari J."/>
            <person name="Douillard F.P."/>
            <person name="Paul Ross R."/>
            <person name="Yang R."/>
            <person name="Briner A.E."/>
            <person name="Felis G.E."/>
            <person name="de Vos W.M."/>
            <person name="Barrangou R."/>
            <person name="Klaenhammer T.R."/>
            <person name="Caufield P.W."/>
            <person name="Cui Y."/>
            <person name="Zhang H."/>
            <person name="O'Toole P.W."/>
        </authorList>
    </citation>
    <scope>NUCLEOTIDE SEQUENCE [LARGE SCALE GENOMIC DNA]</scope>
    <source>
        <strain evidence="3 4">DSM 20634</strain>
    </source>
</reference>
<evidence type="ECO:0008006" key="5">
    <source>
        <dbReference type="Google" id="ProtNLM"/>
    </source>
</evidence>
<dbReference type="SUPFAM" id="SSF50118">
    <property type="entry name" value="Cell growth inhibitor/plasmid maintenance toxic component"/>
    <property type="match status" value="1"/>
</dbReference>
<dbReference type="AlphaFoldDB" id="A0A0R2AFR6"/>
<gene>
    <name evidence="3" type="ORF">FC26_GL001705</name>
</gene>
<proteinExistence type="inferred from homology"/>
<accession>A0A0R2AFR6</accession>
<dbReference type="GO" id="GO:0003677">
    <property type="term" value="F:DNA binding"/>
    <property type="evidence" value="ECO:0007669"/>
    <property type="project" value="InterPro"/>
</dbReference>
<keyword evidence="4" id="KW-1185">Reference proteome</keyword>
<name>A0A0R2AFR6_9LACO</name>
<dbReference type="PANTHER" id="PTHR33988:SF3">
    <property type="entry name" value="ENDORIBONUCLEASE TOXIN CHPB-RELATED"/>
    <property type="match status" value="1"/>
</dbReference>
<dbReference type="OrthoDB" id="9808744at2"/>
<organism evidence="3 4">
    <name type="scientific">Paucilactobacillus vaccinostercus DSM 20634</name>
    <dbReference type="NCBI Taxonomy" id="1423813"/>
    <lineage>
        <taxon>Bacteria</taxon>
        <taxon>Bacillati</taxon>
        <taxon>Bacillota</taxon>
        <taxon>Bacilli</taxon>
        <taxon>Lactobacillales</taxon>
        <taxon>Lactobacillaceae</taxon>
        <taxon>Paucilactobacillus</taxon>
    </lineage>
</organism>
<dbReference type="GO" id="GO:0016075">
    <property type="term" value="P:rRNA catabolic process"/>
    <property type="evidence" value="ECO:0007669"/>
    <property type="project" value="TreeGrafter"/>
</dbReference>
<dbReference type="Pfam" id="PF02452">
    <property type="entry name" value="PemK_toxin"/>
    <property type="match status" value="1"/>
</dbReference>
<comment type="similarity">
    <text evidence="1">Belongs to the PemK/MazF family.</text>
</comment>
<dbReference type="InterPro" id="IPR003477">
    <property type="entry name" value="PemK-like"/>
</dbReference>
<dbReference type="PATRIC" id="fig|1423813.3.peg.1732"/>
<dbReference type="Proteomes" id="UP000051733">
    <property type="component" value="Unassembled WGS sequence"/>
</dbReference>
<dbReference type="Gene3D" id="2.30.30.110">
    <property type="match status" value="1"/>
</dbReference>
<protein>
    <recommendedName>
        <fullName evidence="5">Type II toxin-antitoxin system PemK/MazF family toxin</fullName>
    </recommendedName>
</protein>
<evidence type="ECO:0000256" key="2">
    <source>
        <dbReference type="ARBA" id="ARBA00022649"/>
    </source>
</evidence>
<dbReference type="InterPro" id="IPR011067">
    <property type="entry name" value="Plasmid_toxin/cell-grow_inhib"/>
</dbReference>
<sequence>MVTPKQGDLIFIDAEPHAGHEEVGHRPQSGHIRRPMVVLSNDGYNQAMGMIIGMPITSKVKHDHRIYVPVDDHASGISGSIITFQLPNYDFDARHGEIAGHVSASMLNELISRAKTIF</sequence>
<evidence type="ECO:0000313" key="4">
    <source>
        <dbReference type="Proteomes" id="UP000051733"/>
    </source>
</evidence>
<dbReference type="STRING" id="1423813.FC26_GL001705"/>